<keyword evidence="6 9" id="KW-0067">ATP-binding</keyword>
<comment type="catalytic activity">
    <reaction evidence="7">
        <text>S-ubiquitinyl-[E1 ubiquitin-activating enzyme]-L-cysteine + [acceptor protein]-L-lysine = [E1 ubiquitin-activating enzyme]-L-cysteine + N(6)-monoubiquitinyl-[acceptor protein]-L-lysine.</text>
        <dbReference type="EC" id="2.3.2.24"/>
    </reaction>
</comment>
<dbReference type="Ensembl" id="ENSECAT00000095940.1">
    <property type="protein sequence ID" value="ENSECAP00000061668.1"/>
    <property type="gene ID" value="ENSECAG00000020678.4"/>
</dbReference>
<proteinExistence type="inferred from homology"/>
<evidence type="ECO:0000256" key="9">
    <source>
        <dbReference type="RuleBase" id="RU362109"/>
    </source>
</evidence>
<dbReference type="Pfam" id="PF00179">
    <property type="entry name" value="UQ_con"/>
    <property type="match status" value="1"/>
</dbReference>
<feature type="region of interest" description="Disordered" evidence="10">
    <location>
        <begin position="159"/>
        <end position="180"/>
    </location>
</feature>
<dbReference type="InterPro" id="IPR023313">
    <property type="entry name" value="UBQ-conjugating_AS"/>
</dbReference>
<feature type="domain" description="UBC core" evidence="11">
    <location>
        <begin position="193"/>
        <end position="274"/>
    </location>
</feature>
<evidence type="ECO:0000256" key="10">
    <source>
        <dbReference type="SAM" id="MobiDB-lite"/>
    </source>
</evidence>
<dbReference type="InterPro" id="IPR016135">
    <property type="entry name" value="UBQ-conjugating_enzyme/RWD"/>
</dbReference>
<dbReference type="PROSITE" id="PS50127">
    <property type="entry name" value="UBC_2"/>
    <property type="match status" value="1"/>
</dbReference>
<comment type="similarity">
    <text evidence="9">Belongs to the ubiquitin-conjugating enzyme family.</text>
</comment>
<dbReference type="Gene3D" id="3.10.110.10">
    <property type="entry name" value="Ubiquitin Conjugating Enzyme"/>
    <property type="match status" value="1"/>
</dbReference>
<dbReference type="AlphaFoldDB" id="A0A9L0RGM6"/>
<keyword evidence="5 9" id="KW-0833">Ubl conjugation pathway</keyword>
<evidence type="ECO:0000313" key="12">
    <source>
        <dbReference type="Ensembl" id="ENSECAP00000061668.1"/>
    </source>
</evidence>
<comment type="catalytic activity">
    <reaction evidence="1">
        <text>S-ubiquitinyl-[E1 ubiquitin-activating enzyme]-L-cysteine + [E2 ubiquitin-conjugating enzyme]-L-cysteine = [E1 ubiquitin-activating enzyme]-L-cysteine + S-ubiquitinyl-[E2 ubiquitin-conjugating enzyme]-L-cysteine.</text>
        <dbReference type="EC" id="2.3.2.23"/>
    </reaction>
</comment>
<reference evidence="12" key="2">
    <citation type="submission" date="2025-08" db="UniProtKB">
        <authorList>
            <consortium name="Ensembl"/>
        </authorList>
    </citation>
    <scope>IDENTIFICATION</scope>
    <source>
        <strain evidence="12">Thoroughbred</strain>
    </source>
</reference>
<feature type="compositionally biased region" description="Low complexity" evidence="10">
    <location>
        <begin position="115"/>
        <end position="124"/>
    </location>
</feature>
<dbReference type="GeneTree" id="ENSGT00940000153169"/>
<feature type="compositionally biased region" description="Basic residues" evidence="10">
    <location>
        <begin position="125"/>
        <end position="136"/>
    </location>
</feature>
<dbReference type="FunFam" id="3.10.110.10:FF:000101">
    <property type="entry name" value="Ubiquitin-conjugating enzyme E2 D2"/>
    <property type="match status" value="1"/>
</dbReference>
<dbReference type="SMART" id="SM00212">
    <property type="entry name" value="UBCc"/>
    <property type="match status" value="1"/>
</dbReference>
<organism evidence="12 13">
    <name type="scientific">Equus caballus</name>
    <name type="common">Horse</name>
    <dbReference type="NCBI Taxonomy" id="9796"/>
    <lineage>
        <taxon>Eukaryota</taxon>
        <taxon>Metazoa</taxon>
        <taxon>Chordata</taxon>
        <taxon>Craniata</taxon>
        <taxon>Vertebrata</taxon>
        <taxon>Euteleostomi</taxon>
        <taxon>Mammalia</taxon>
        <taxon>Eutheria</taxon>
        <taxon>Laurasiatheria</taxon>
        <taxon>Perissodactyla</taxon>
        <taxon>Equidae</taxon>
        <taxon>Equus</taxon>
    </lineage>
</organism>
<protein>
    <recommendedName>
        <fullName evidence="11">UBC core domain-containing protein</fullName>
    </recommendedName>
</protein>
<evidence type="ECO:0000256" key="2">
    <source>
        <dbReference type="ARBA" id="ARBA00004906"/>
    </source>
</evidence>
<dbReference type="PROSITE" id="PS00183">
    <property type="entry name" value="UBC_1"/>
    <property type="match status" value="1"/>
</dbReference>
<dbReference type="SUPFAM" id="SSF54495">
    <property type="entry name" value="UBC-like"/>
    <property type="match status" value="1"/>
</dbReference>
<sequence length="274" mass="29657">PSSHGLLPVLDASLSLRVSAARLPFLPAHDPPPAPALSVQPPICLVRRCCSEEKGKRVAQIVSARTWGGNHPSPGPGRALAPAALADGSAAVKRRAGRSAALAVVPSERTSCGGVVRVSPVGPGRHQRRAGRRPGRSLREAPALRACVWQSRRETRSPSFAARVRSAAGPGSTPRERGARREAQTMALKRINKVAFTTRIYHPNINSNGSICLDILRSQWSPALTISKVLLSICSLLCDPNPDDPLVPEIARIYKTDRDKYNRISREWTQKYAM</sequence>
<evidence type="ECO:0000256" key="8">
    <source>
        <dbReference type="PROSITE-ProRule" id="PRU10133"/>
    </source>
</evidence>
<evidence type="ECO:0000313" key="13">
    <source>
        <dbReference type="Proteomes" id="UP000002281"/>
    </source>
</evidence>
<evidence type="ECO:0000259" key="11">
    <source>
        <dbReference type="PROSITE" id="PS50127"/>
    </source>
</evidence>
<keyword evidence="13" id="KW-1185">Reference proteome</keyword>
<evidence type="ECO:0000256" key="1">
    <source>
        <dbReference type="ARBA" id="ARBA00000485"/>
    </source>
</evidence>
<accession>A0A9L0RGM6</accession>
<keyword evidence="4 9" id="KW-0547">Nucleotide-binding</keyword>
<evidence type="ECO:0000256" key="5">
    <source>
        <dbReference type="ARBA" id="ARBA00022786"/>
    </source>
</evidence>
<comment type="pathway">
    <text evidence="2">Protein modification; protein ubiquitination.</text>
</comment>
<dbReference type="PANTHER" id="PTHR24068">
    <property type="entry name" value="UBIQUITIN-CONJUGATING ENZYME E2"/>
    <property type="match status" value="1"/>
</dbReference>
<dbReference type="Proteomes" id="UP000002281">
    <property type="component" value="Chromosome 3"/>
</dbReference>
<evidence type="ECO:0000256" key="3">
    <source>
        <dbReference type="ARBA" id="ARBA00022679"/>
    </source>
</evidence>
<dbReference type="GO" id="GO:0061631">
    <property type="term" value="F:ubiquitin conjugating enzyme activity"/>
    <property type="evidence" value="ECO:0007669"/>
    <property type="project" value="UniProtKB-EC"/>
</dbReference>
<dbReference type="InterPro" id="IPR000608">
    <property type="entry name" value="UBC"/>
</dbReference>
<feature type="region of interest" description="Disordered" evidence="10">
    <location>
        <begin position="115"/>
        <end position="137"/>
    </location>
</feature>
<reference evidence="12" key="3">
    <citation type="submission" date="2025-09" db="UniProtKB">
        <authorList>
            <consortium name="Ensembl"/>
        </authorList>
    </citation>
    <scope>IDENTIFICATION</scope>
    <source>
        <strain evidence="12">Thoroughbred</strain>
    </source>
</reference>
<feature type="active site" description="Glycyl thioester intermediate" evidence="8">
    <location>
        <position position="212"/>
    </location>
</feature>
<evidence type="ECO:0000256" key="6">
    <source>
        <dbReference type="ARBA" id="ARBA00022840"/>
    </source>
</evidence>
<evidence type="ECO:0000256" key="4">
    <source>
        <dbReference type="ARBA" id="ARBA00022741"/>
    </source>
</evidence>
<name>A0A9L0RGM6_HORSE</name>
<reference evidence="12 13" key="1">
    <citation type="journal article" date="2009" name="Science">
        <title>Genome sequence, comparative analysis, and population genetics of the domestic horse.</title>
        <authorList>
            <consortium name="Broad Institute Genome Sequencing Platform"/>
            <consortium name="Broad Institute Whole Genome Assembly Team"/>
            <person name="Wade C.M."/>
            <person name="Giulotto E."/>
            <person name="Sigurdsson S."/>
            <person name="Zoli M."/>
            <person name="Gnerre S."/>
            <person name="Imsland F."/>
            <person name="Lear T.L."/>
            <person name="Adelson D.L."/>
            <person name="Bailey E."/>
            <person name="Bellone R.R."/>
            <person name="Bloecker H."/>
            <person name="Distl O."/>
            <person name="Edgar R.C."/>
            <person name="Garber M."/>
            <person name="Leeb T."/>
            <person name="Mauceli E."/>
            <person name="MacLeod J.N."/>
            <person name="Penedo M.C.T."/>
            <person name="Raison J.M."/>
            <person name="Sharpe T."/>
            <person name="Vogel J."/>
            <person name="Andersson L."/>
            <person name="Antczak D.F."/>
            <person name="Biagi T."/>
            <person name="Binns M.M."/>
            <person name="Chowdhary B.P."/>
            <person name="Coleman S.J."/>
            <person name="Della Valle G."/>
            <person name="Fryc S."/>
            <person name="Guerin G."/>
            <person name="Hasegawa T."/>
            <person name="Hill E.W."/>
            <person name="Jurka J."/>
            <person name="Kiialainen A."/>
            <person name="Lindgren G."/>
            <person name="Liu J."/>
            <person name="Magnani E."/>
            <person name="Mickelson J.R."/>
            <person name="Murray J."/>
            <person name="Nergadze S.G."/>
            <person name="Onofrio R."/>
            <person name="Pedroni S."/>
            <person name="Piras M.F."/>
            <person name="Raudsepp T."/>
            <person name="Rocchi M."/>
            <person name="Roeed K.H."/>
            <person name="Ryder O.A."/>
            <person name="Searle S."/>
            <person name="Skow L."/>
            <person name="Swinburne J.E."/>
            <person name="Syvaenen A.C."/>
            <person name="Tozaki T."/>
            <person name="Valberg S.J."/>
            <person name="Vaudin M."/>
            <person name="White J.R."/>
            <person name="Zody M.C."/>
            <person name="Lander E.S."/>
            <person name="Lindblad-Toh K."/>
        </authorList>
    </citation>
    <scope>NUCLEOTIDE SEQUENCE [LARGE SCALE GENOMIC DNA]</scope>
    <source>
        <strain evidence="12 13">Thoroughbred</strain>
    </source>
</reference>
<keyword evidence="3" id="KW-0808">Transferase</keyword>
<evidence type="ECO:0000256" key="7">
    <source>
        <dbReference type="ARBA" id="ARBA00035845"/>
    </source>
</evidence>
<dbReference type="GO" id="GO:0005524">
    <property type="term" value="F:ATP binding"/>
    <property type="evidence" value="ECO:0007669"/>
    <property type="project" value="UniProtKB-UniRule"/>
</dbReference>